<feature type="region of interest" description="Disordered" evidence="1">
    <location>
        <begin position="1"/>
        <end position="23"/>
    </location>
</feature>
<dbReference type="Pfam" id="PF18863">
    <property type="entry name" value="AbiJ_NTD4"/>
    <property type="match status" value="1"/>
</dbReference>
<accession>A0ABT2GY43</accession>
<dbReference type="Proteomes" id="UP001165586">
    <property type="component" value="Unassembled WGS sequence"/>
</dbReference>
<organism evidence="3 4">
    <name type="scientific">Herbiconiux daphne</name>
    <dbReference type="NCBI Taxonomy" id="2970914"/>
    <lineage>
        <taxon>Bacteria</taxon>
        <taxon>Bacillati</taxon>
        <taxon>Actinomycetota</taxon>
        <taxon>Actinomycetes</taxon>
        <taxon>Micrococcales</taxon>
        <taxon>Microbacteriaceae</taxon>
        <taxon>Herbiconiux</taxon>
    </lineage>
</organism>
<dbReference type="RefSeq" id="WP_259537537.1">
    <property type="nucleotide sequence ID" value="NZ_JANLCJ010000001.1"/>
</dbReference>
<sequence>MARFSDRAGFTEDPGPAQVDDLDPRTRDALWNVVEAEVAISVSPAGSPQLKALLESPSVLVATGIMSALRPPLPTLLPFVRRLWVDLWDVRASTVSDETPGQLLAAVELVFVDGQLSEVFDVIEVLVECVRERDPSAAALLITRVNLVAERRNIAYRLVGGIFLAVTDDLERDAVEIAQVNAADYEGPREQLKRAHRLLRHEEWASSIQASINAAEGAARIVLDDDGPTLGAALSELQKSGTIPPAFRNAWRAFYGYTSDDNRHGGRYDSTADRKTATFFLISSSAFISYMLSIDSHREPIHTR</sequence>
<proteinExistence type="predicted"/>
<evidence type="ECO:0000313" key="4">
    <source>
        <dbReference type="Proteomes" id="UP001165586"/>
    </source>
</evidence>
<evidence type="ECO:0000256" key="1">
    <source>
        <dbReference type="SAM" id="MobiDB-lite"/>
    </source>
</evidence>
<dbReference type="EMBL" id="JANLCJ010000001">
    <property type="protein sequence ID" value="MCS5732870.1"/>
    <property type="molecule type" value="Genomic_DNA"/>
</dbReference>
<evidence type="ECO:0000313" key="3">
    <source>
        <dbReference type="EMBL" id="MCS5732870.1"/>
    </source>
</evidence>
<reference evidence="3" key="1">
    <citation type="submission" date="2022-08" db="EMBL/GenBank/DDBJ databases">
        <authorList>
            <person name="Deng Y."/>
            <person name="Han X.-F."/>
            <person name="Zhang Y.-Q."/>
        </authorList>
    </citation>
    <scope>NUCLEOTIDE SEQUENCE</scope>
    <source>
        <strain evidence="3">CPCC 203386</strain>
    </source>
</reference>
<comment type="caution">
    <text evidence="3">The sequence shown here is derived from an EMBL/GenBank/DDBJ whole genome shotgun (WGS) entry which is preliminary data.</text>
</comment>
<protein>
    <recommendedName>
        <fullName evidence="2">HEPN AbiJ-N-terminal domain-containing protein</fullName>
    </recommendedName>
</protein>
<dbReference type="InterPro" id="IPR049503">
    <property type="entry name" value="AbiJ_NTD4"/>
</dbReference>
<gene>
    <name evidence="3" type="ORF">N1032_03825</name>
</gene>
<feature type="compositionally biased region" description="Basic and acidic residues" evidence="1">
    <location>
        <begin position="1"/>
        <end position="10"/>
    </location>
</feature>
<name>A0ABT2GY43_9MICO</name>
<evidence type="ECO:0000259" key="2">
    <source>
        <dbReference type="Pfam" id="PF18863"/>
    </source>
</evidence>
<keyword evidence="4" id="KW-1185">Reference proteome</keyword>
<feature type="domain" description="HEPN AbiJ-N-terminal" evidence="2">
    <location>
        <begin position="3"/>
        <end position="177"/>
    </location>
</feature>